<sequence>MLELYLDWADLLGFASAFQENDGLEESLKRVVEELIAKRQEARQTKNWVTADAIRKELEDMGVIIKDTPQGVQWQRK</sequence>
<dbReference type="Gene3D" id="1.20.120.1910">
    <property type="entry name" value="Cysteine-tRNA ligase, C-terminal anti-codon recognition domain"/>
    <property type="match status" value="1"/>
</dbReference>
<protein>
    <submittedName>
        <fullName evidence="2">Cysteine--tRNA ligase</fullName>
        <ecNumber evidence="2">6.1.1.16</ecNumber>
    </submittedName>
</protein>
<dbReference type="GO" id="GO:0005524">
    <property type="term" value="F:ATP binding"/>
    <property type="evidence" value="ECO:0007669"/>
    <property type="project" value="InterPro"/>
</dbReference>
<evidence type="ECO:0000313" key="2">
    <source>
        <dbReference type="EMBL" id="MPM86933.1"/>
    </source>
</evidence>
<keyword evidence="2" id="KW-0436">Ligase</keyword>
<dbReference type="EMBL" id="VSSQ01034857">
    <property type="protein sequence ID" value="MPM86933.1"/>
    <property type="molecule type" value="Genomic_DNA"/>
</dbReference>
<dbReference type="Pfam" id="PF23493">
    <property type="entry name" value="CysS_C"/>
    <property type="match status" value="1"/>
</dbReference>
<dbReference type="GO" id="GO:0006418">
    <property type="term" value="P:tRNA aminoacylation for protein translation"/>
    <property type="evidence" value="ECO:0007669"/>
    <property type="project" value="InterPro"/>
</dbReference>
<accession>A0A645DDM4</accession>
<name>A0A645DDM4_9ZZZZ</name>
<dbReference type="SUPFAM" id="SSF47323">
    <property type="entry name" value="Anticodon-binding domain of a subclass of class I aminoacyl-tRNA synthetases"/>
    <property type="match status" value="1"/>
</dbReference>
<dbReference type="InterPro" id="IPR056411">
    <property type="entry name" value="CysS_C"/>
</dbReference>
<dbReference type="AlphaFoldDB" id="A0A645DDM4"/>
<dbReference type="EC" id="6.1.1.16" evidence="2"/>
<feature type="domain" description="Cysteinyl-tRNA ligase anticodon binding" evidence="1">
    <location>
        <begin position="28"/>
        <end position="74"/>
    </location>
</feature>
<dbReference type="InterPro" id="IPR009080">
    <property type="entry name" value="tRNAsynth_Ia_anticodon-bd"/>
</dbReference>
<comment type="caution">
    <text evidence="2">The sequence shown here is derived from an EMBL/GenBank/DDBJ whole genome shotgun (WGS) entry which is preliminary data.</text>
</comment>
<reference evidence="2" key="1">
    <citation type="submission" date="2019-08" db="EMBL/GenBank/DDBJ databases">
        <authorList>
            <person name="Kucharzyk K."/>
            <person name="Murdoch R.W."/>
            <person name="Higgins S."/>
            <person name="Loffler F."/>
        </authorList>
    </citation>
    <scope>NUCLEOTIDE SEQUENCE</scope>
</reference>
<dbReference type="GO" id="GO:0004817">
    <property type="term" value="F:cysteine-tRNA ligase activity"/>
    <property type="evidence" value="ECO:0007669"/>
    <property type="project" value="UniProtKB-EC"/>
</dbReference>
<gene>
    <name evidence="2" type="primary">cysS_37</name>
    <name evidence="2" type="ORF">SDC9_134026</name>
</gene>
<organism evidence="2">
    <name type="scientific">bioreactor metagenome</name>
    <dbReference type="NCBI Taxonomy" id="1076179"/>
    <lineage>
        <taxon>unclassified sequences</taxon>
        <taxon>metagenomes</taxon>
        <taxon>ecological metagenomes</taxon>
    </lineage>
</organism>
<evidence type="ECO:0000259" key="1">
    <source>
        <dbReference type="Pfam" id="PF23493"/>
    </source>
</evidence>
<proteinExistence type="predicted"/>